<evidence type="ECO:0000313" key="1">
    <source>
        <dbReference type="EMBL" id="MFD0991050.1"/>
    </source>
</evidence>
<accession>A0ABW3JKL4</accession>
<sequence>MYAIEIKSGSEPMWVAPWEGDPPRTLKIENAKTFKSEKEALNHIEKIKPTHPFRNVDYKIVKVSNF</sequence>
<proteinExistence type="predicted"/>
<gene>
    <name evidence="1" type="ORF">ACFQ1R_13155</name>
</gene>
<organism evidence="1 2">
    <name type="scientific">Mariniflexile jejuense</name>
    <dbReference type="NCBI Taxonomy" id="1173582"/>
    <lineage>
        <taxon>Bacteria</taxon>
        <taxon>Pseudomonadati</taxon>
        <taxon>Bacteroidota</taxon>
        <taxon>Flavobacteriia</taxon>
        <taxon>Flavobacteriales</taxon>
        <taxon>Flavobacteriaceae</taxon>
        <taxon>Mariniflexile</taxon>
    </lineage>
</organism>
<protein>
    <submittedName>
        <fullName evidence="1">Uncharacterized protein</fullName>
    </submittedName>
</protein>
<dbReference type="EMBL" id="JBHTJI010000036">
    <property type="protein sequence ID" value="MFD0991050.1"/>
    <property type="molecule type" value="Genomic_DNA"/>
</dbReference>
<reference evidence="2" key="1">
    <citation type="journal article" date="2019" name="Int. J. Syst. Evol. Microbiol.">
        <title>The Global Catalogue of Microorganisms (GCM) 10K type strain sequencing project: providing services to taxonomists for standard genome sequencing and annotation.</title>
        <authorList>
            <consortium name="The Broad Institute Genomics Platform"/>
            <consortium name="The Broad Institute Genome Sequencing Center for Infectious Disease"/>
            <person name="Wu L."/>
            <person name="Ma J."/>
        </authorList>
    </citation>
    <scope>NUCLEOTIDE SEQUENCE [LARGE SCALE GENOMIC DNA]</scope>
    <source>
        <strain evidence="2">CCUG 62414</strain>
    </source>
</reference>
<comment type="caution">
    <text evidence="1">The sequence shown here is derived from an EMBL/GenBank/DDBJ whole genome shotgun (WGS) entry which is preliminary data.</text>
</comment>
<dbReference type="RefSeq" id="WP_379926724.1">
    <property type="nucleotide sequence ID" value="NZ_JBHTJI010000036.1"/>
</dbReference>
<evidence type="ECO:0000313" key="2">
    <source>
        <dbReference type="Proteomes" id="UP001597061"/>
    </source>
</evidence>
<keyword evidence="2" id="KW-1185">Reference proteome</keyword>
<name>A0ABW3JKL4_9FLAO</name>
<dbReference type="Proteomes" id="UP001597061">
    <property type="component" value="Unassembled WGS sequence"/>
</dbReference>